<dbReference type="PANTHER" id="PTHR10501">
    <property type="entry name" value="U1 SMALL NUCLEAR RIBONUCLEOPROTEIN A/U2 SMALL NUCLEAR RIBONUCLEOPROTEIN B"/>
    <property type="match status" value="1"/>
</dbReference>
<dbReference type="InterPro" id="IPR000504">
    <property type="entry name" value="RRM_dom"/>
</dbReference>
<organism evidence="5 6">
    <name type="scientific">Hanseniaspora guilliermondii</name>
    <dbReference type="NCBI Taxonomy" id="56406"/>
    <lineage>
        <taxon>Eukaryota</taxon>
        <taxon>Fungi</taxon>
        <taxon>Dikarya</taxon>
        <taxon>Ascomycota</taxon>
        <taxon>Saccharomycotina</taxon>
        <taxon>Saccharomycetes</taxon>
        <taxon>Saccharomycodales</taxon>
        <taxon>Saccharomycodaceae</taxon>
        <taxon>Hanseniaspora</taxon>
    </lineage>
</organism>
<evidence type="ECO:0000313" key="5">
    <source>
        <dbReference type="EMBL" id="SGZ41808.1"/>
    </source>
</evidence>
<dbReference type="InterPro" id="IPR035979">
    <property type="entry name" value="RBD_domain_sf"/>
</dbReference>
<evidence type="ECO:0000256" key="2">
    <source>
        <dbReference type="PROSITE-ProRule" id="PRU00176"/>
    </source>
</evidence>
<dbReference type="Gene3D" id="3.30.70.330">
    <property type="match status" value="1"/>
</dbReference>
<gene>
    <name evidence="5" type="ORF">HGUI_04009</name>
</gene>
<sequence length="678" mass="76308">MIDSSTLLNDKYISRKPMLKTGDSTESCKTQLNICSDNFEYNDKSVHTPSSENDMSVQDYTFNKDTPQKNLSSLQNYRYLQQNSSKSPHTAEFPKKLTTSISKLSLSSGENDGHSKPHSLINDKEIYAQSAEANYYSSNTNSSISSSLYILKIQNVPSDLTPRESHLLFALMLDSSPRSIEILQDGGEKFVKAVISDFNVAVKTAIILESKKNLFGPYFPFKSFIQLFDNKTMQQIPFNDPSFNLRINKDPRFASSTDLNQLGFVDPFHNYQLENSRFANSQNAMSNTNIWHNDDRKSISRDVPSNYLRQSMDNTSYGNISGMNDFDTYQNQMLAQRGSRTTTADIYSPPRSASGINGISNMMSSIDNVSARSKTSGRGNSLTDVPLSQLRKASLSMTTASHGTDPRMSIAAGSLDGSIMRLENYIISSKHLRNMPIIYASIPGITEADLDALARVPPPTNPADQNPPCNTLYVGNLSPDIIEADMRELFEKEEGFLRISFRSKANTKSNHGPMCFVEFEEILYAARSLARLYGVEVQPKYKTSESIVDDNDSGIKKMVGIRLSFSKNPLGVRNIKTTTNTQRSNNMDNNDYGDDSRRYNKKPNDTNVNHRQGLTSSRDQMSSNGWKYGYSDLPRSRDSGNWIQKHDEVLSDPRYTFGDNAVIFDREKESEDVYKQFR</sequence>
<dbReference type="VEuPathDB" id="FungiDB:HGUI_04009"/>
<accession>A0A1L0B5H3</accession>
<feature type="domain" description="RRM" evidence="4">
    <location>
        <begin position="470"/>
        <end position="546"/>
    </location>
</feature>
<evidence type="ECO:0000256" key="1">
    <source>
        <dbReference type="ARBA" id="ARBA00022884"/>
    </source>
</evidence>
<evidence type="ECO:0000259" key="4">
    <source>
        <dbReference type="PROSITE" id="PS50102"/>
    </source>
</evidence>
<evidence type="ECO:0000256" key="3">
    <source>
        <dbReference type="SAM" id="MobiDB-lite"/>
    </source>
</evidence>
<keyword evidence="1 2" id="KW-0694">RNA-binding</keyword>
<evidence type="ECO:0000313" key="6">
    <source>
        <dbReference type="Proteomes" id="UP000183365"/>
    </source>
</evidence>
<dbReference type="PROSITE" id="PS50102">
    <property type="entry name" value="RRM"/>
    <property type="match status" value="1"/>
</dbReference>
<dbReference type="EMBL" id="FQNF01000164">
    <property type="protein sequence ID" value="SGZ41808.1"/>
    <property type="molecule type" value="Genomic_DNA"/>
</dbReference>
<protein>
    <recommendedName>
        <fullName evidence="4">RRM domain-containing protein</fullName>
    </recommendedName>
</protein>
<dbReference type="OrthoDB" id="3972316at2759"/>
<dbReference type="GO" id="GO:0003723">
    <property type="term" value="F:RNA binding"/>
    <property type="evidence" value="ECO:0007669"/>
    <property type="project" value="UniProtKB-UniRule"/>
</dbReference>
<keyword evidence="6" id="KW-1185">Reference proteome</keyword>
<feature type="compositionally biased region" description="Polar residues" evidence="3">
    <location>
        <begin position="575"/>
        <end position="589"/>
    </location>
</feature>
<name>A0A1L0B5H3_9ASCO</name>
<proteinExistence type="predicted"/>
<feature type="compositionally biased region" description="Polar residues" evidence="3">
    <location>
        <begin position="605"/>
        <end position="625"/>
    </location>
</feature>
<dbReference type="Proteomes" id="UP000183365">
    <property type="component" value="Unassembled WGS sequence"/>
</dbReference>
<feature type="compositionally biased region" description="Basic and acidic residues" evidence="3">
    <location>
        <begin position="594"/>
        <end position="604"/>
    </location>
</feature>
<dbReference type="AlphaFoldDB" id="A0A1L0B5H3"/>
<reference evidence="6" key="1">
    <citation type="submission" date="2016-11" db="EMBL/GenBank/DDBJ databases">
        <authorList>
            <person name="Guldener U."/>
        </authorList>
    </citation>
    <scope>NUCLEOTIDE SEQUENCE [LARGE SCALE GENOMIC DNA]</scope>
</reference>
<dbReference type="SUPFAM" id="SSF54928">
    <property type="entry name" value="RNA-binding domain, RBD"/>
    <property type="match status" value="1"/>
</dbReference>
<dbReference type="Pfam" id="PF00076">
    <property type="entry name" value="RRM_1"/>
    <property type="match status" value="1"/>
</dbReference>
<dbReference type="SMART" id="SM00360">
    <property type="entry name" value="RRM"/>
    <property type="match status" value="1"/>
</dbReference>
<feature type="region of interest" description="Disordered" evidence="3">
    <location>
        <begin position="573"/>
        <end position="632"/>
    </location>
</feature>
<dbReference type="InterPro" id="IPR012677">
    <property type="entry name" value="Nucleotide-bd_a/b_plait_sf"/>
</dbReference>